<dbReference type="AlphaFoldDB" id="A0A9I9EJC9"/>
<feature type="signal peptide" evidence="1">
    <location>
        <begin position="1"/>
        <end position="18"/>
    </location>
</feature>
<dbReference type="Gramene" id="MELO3C034545.2.1">
    <property type="protein sequence ID" value="MELO3C034545.2.1"/>
    <property type="gene ID" value="MELO3C034545.2"/>
</dbReference>
<name>A0A9I9EJC9_CUCME</name>
<accession>A0A9I9EJC9</accession>
<dbReference type="EnsemblPlants" id="MELO3C034545.2.1">
    <property type="protein sequence ID" value="MELO3C034545.2.1"/>
    <property type="gene ID" value="MELO3C034545.2"/>
</dbReference>
<evidence type="ECO:0000313" key="2">
    <source>
        <dbReference type="EnsemblPlants" id="MELO3C034545.2.1"/>
    </source>
</evidence>
<evidence type="ECO:0000256" key="1">
    <source>
        <dbReference type="SAM" id="SignalP"/>
    </source>
</evidence>
<feature type="chain" id="PRO_5039903614" evidence="1">
    <location>
        <begin position="19"/>
        <end position="100"/>
    </location>
</feature>
<organism evidence="2">
    <name type="scientific">Cucumis melo</name>
    <name type="common">Muskmelon</name>
    <dbReference type="NCBI Taxonomy" id="3656"/>
    <lineage>
        <taxon>Eukaryota</taxon>
        <taxon>Viridiplantae</taxon>
        <taxon>Streptophyta</taxon>
        <taxon>Embryophyta</taxon>
        <taxon>Tracheophyta</taxon>
        <taxon>Spermatophyta</taxon>
        <taxon>Magnoliopsida</taxon>
        <taxon>eudicotyledons</taxon>
        <taxon>Gunneridae</taxon>
        <taxon>Pentapetalae</taxon>
        <taxon>rosids</taxon>
        <taxon>fabids</taxon>
        <taxon>Cucurbitales</taxon>
        <taxon>Cucurbitaceae</taxon>
        <taxon>Benincaseae</taxon>
        <taxon>Cucumis</taxon>
    </lineage>
</organism>
<proteinExistence type="predicted"/>
<sequence>MVSCFIFTLLFILQPLDLFSILTSSAENIKMKKGKGEVKTRDAGITGSKKRLPTEIQSLSSSSEEVQIRGISNISSRHILIINNPNEVRIVANQSSKRST</sequence>
<reference evidence="2" key="1">
    <citation type="submission" date="2023-03" db="UniProtKB">
        <authorList>
            <consortium name="EnsemblPlants"/>
        </authorList>
    </citation>
    <scope>IDENTIFICATION</scope>
</reference>
<protein>
    <submittedName>
        <fullName evidence="2">Uncharacterized protein</fullName>
    </submittedName>
</protein>
<keyword evidence="1" id="KW-0732">Signal</keyword>